<name>A0A225DR72_9BACT</name>
<dbReference type="Pfam" id="PF20042">
    <property type="entry name" value="DUF6444"/>
    <property type="match status" value="1"/>
</dbReference>
<feature type="compositionally biased region" description="Polar residues" evidence="1">
    <location>
        <begin position="48"/>
        <end position="58"/>
    </location>
</feature>
<evidence type="ECO:0000313" key="4">
    <source>
        <dbReference type="Proteomes" id="UP000214646"/>
    </source>
</evidence>
<evidence type="ECO:0000259" key="2">
    <source>
        <dbReference type="Pfam" id="PF20042"/>
    </source>
</evidence>
<gene>
    <name evidence="3" type="ORF">FRUB_05010</name>
</gene>
<organism evidence="3 4">
    <name type="scientific">Fimbriiglobus ruber</name>
    <dbReference type="NCBI Taxonomy" id="1908690"/>
    <lineage>
        <taxon>Bacteria</taxon>
        <taxon>Pseudomonadati</taxon>
        <taxon>Planctomycetota</taxon>
        <taxon>Planctomycetia</taxon>
        <taxon>Gemmatales</taxon>
        <taxon>Gemmataceae</taxon>
        <taxon>Fimbriiglobus</taxon>
    </lineage>
</organism>
<sequence>MFSAMTRPPSISEDQWATFPAAGQALIATLLAEIAQLKVQVAHLQQRLDANSTNSHRPPSSDPPHTKPAPPRRPSGKTRGGQPEARADNSPGRRGHRPQADTLRPLPTHPHR</sequence>
<evidence type="ECO:0000256" key="1">
    <source>
        <dbReference type="SAM" id="MobiDB-lite"/>
    </source>
</evidence>
<feature type="domain" description="DUF6444" evidence="2">
    <location>
        <begin position="24"/>
        <end position="84"/>
    </location>
</feature>
<accession>A0A225DR72</accession>
<dbReference type="InterPro" id="IPR045618">
    <property type="entry name" value="DUF6444"/>
</dbReference>
<reference evidence="4" key="1">
    <citation type="submission" date="2017-06" db="EMBL/GenBank/DDBJ databases">
        <title>Genome analysis of Fimbriiglobus ruber SP5, the first member of the order Planctomycetales with confirmed chitinolytic capability.</title>
        <authorList>
            <person name="Ravin N.V."/>
            <person name="Rakitin A.L."/>
            <person name="Ivanova A.A."/>
            <person name="Beletsky A.V."/>
            <person name="Kulichevskaya I.S."/>
            <person name="Mardanov A.V."/>
            <person name="Dedysh S.N."/>
        </authorList>
    </citation>
    <scope>NUCLEOTIDE SEQUENCE [LARGE SCALE GENOMIC DNA]</scope>
    <source>
        <strain evidence="4">SP5</strain>
    </source>
</reference>
<comment type="caution">
    <text evidence="3">The sequence shown here is derived from an EMBL/GenBank/DDBJ whole genome shotgun (WGS) entry which is preliminary data.</text>
</comment>
<protein>
    <recommendedName>
        <fullName evidence="2">DUF6444 domain-containing protein</fullName>
    </recommendedName>
</protein>
<dbReference type="RefSeq" id="WP_143393370.1">
    <property type="nucleotide sequence ID" value="NZ_NIDE01000007.1"/>
</dbReference>
<feature type="region of interest" description="Disordered" evidence="1">
    <location>
        <begin position="48"/>
        <end position="112"/>
    </location>
</feature>
<keyword evidence="4" id="KW-1185">Reference proteome</keyword>
<evidence type="ECO:0000313" key="3">
    <source>
        <dbReference type="EMBL" id="OWK41118.1"/>
    </source>
</evidence>
<dbReference type="AlphaFoldDB" id="A0A225DR72"/>
<feature type="compositionally biased region" description="Pro residues" evidence="1">
    <location>
        <begin position="60"/>
        <end position="73"/>
    </location>
</feature>
<proteinExistence type="predicted"/>
<dbReference type="EMBL" id="NIDE01000007">
    <property type="protein sequence ID" value="OWK41118.1"/>
    <property type="molecule type" value="Genomic_DNA"/>
</dbReference>
<dbReference type="Proteomes" id="UP000214646">
    <property type="component" value="Unassembled WGS sequence"/>
</dbReference>